<dbReference type="Pfam" id="PF12656">
    <property type="entry name" value="G-patch_2"/>
    <property type="match status" value="1"/>
</dbReference>
<keyword evidence="4" id="KW-0507">mRNA processing</keyword>
<feature type="region of interest" description="Disordered" evidence="5">
    <location>
        <begin position="1"/>
        <end position="144"/>
    </location>
</feature>
<dbReference type="GO" id="GO:0005681">
    <property type="term" value="C:spliceosomal complex"/>
    <property type="evidence" value="ECO:0007669"/>
    <property type="project" value="UniProtKB-UniRule"/>
</dbReference>
<dbReference type="Proteomes" id="UP001152300">
    <property type="component" value="Unassembled WGS sequence"/>
</dbReference>
<dbReference type="InterPro" id="IPR045166">
    <property type="entry name" value="Spp2-like"/>
</dbReference>
<keyword evidence="4" id="KW-0747">Spliceosome</keyword>
<comment type="function">
    <text evidence="4">Involved in spliceosome maturation and the first step of pre-mRNA splicing.</text>
</comment>
<feature type="compositionally biased region" description="Basic and acidic residues" evidence="5">
    <location>
        <begin position="96"/>
        <end position="107"/>
    </location>
</feature>
<feature type="domain" description="Spp2/MOS2 G-patch" evidence="6">
    <location>
        <begin position="238"/>
        <end position="290"/>
    </location>
</feature>
<evidence type="ECO:0000256" key="1">
    <source>
        <dbReference type="ARBA" id="ARBA00004123"/>
    </source>
</evidence>
<dbReference type="InterPro" id="IPR026822">
    <property type="entry name" value="Spp2/MOS2_G-patch"/>
</dbReference>
<evidence type="ECO:0000313" key="7">
    <source>
        <dbReference type="EMBL" id="KAJ8066474.1"/>
    </source>
</evidence>
<dbReference type="PANTHER" id="PTHR15818">
    <property type="entry name" value="G PATCH AND KOW-CONTAINING"/>
    <property type="match status" value="1"/>
</dbReference>
<comment type="subcellular location">
    <subcellularLocation>
        <location evidence="1 4">Nucleus</location>
    </subcellularLocation>
</comment>
<keyword evidence="4" id="KW-0508">mRNA splicing</keyword>
<evidence type="ECO:0000256" key="5">
    <source>
        <dbReference type="SAM" id="MobiDB-lite"/>
    </source>
</evidence>
<evidence type="ECO:0000259" key="6">
    <source>
        <dbReference type="Pfam" id="PF12656"/>
    </source>
</evidence>
<feature type="compositionally biased region" description="Basic and acidic residues" evidence="5">
    <location>
        <begin position="126"/>
        <end position="139"/>
    </location>
</feature>
<feature type="region of interest" description="Disordered" evidence="5">
    <location>
        <begin position="164"/>
        <end position="189"/>
    </location>
</feature>
<sequence length="375" mass="41764">MSPSSDAPKISMKGFSLGATSKNGSAKPNGSPQPKSGLGKRPRNSFAHDDEDSEDSDYGASARRGKHEAVTGFADGGVIKEGEEKRVTAPLVIPKQENRDWKGEARDRKGRGGAGASRGRNLLPEEEQKRKAGEGKDEAADVVNGNDSEIKWGLTVKTKIKEESNNDEGTIEQTMKVEEVEKKPKSKTEDELAVEALMGLDSKRNGPDLIIPSVNGNGHGNELAMEEDAYRKAIASAPDVSTLEDYEAVPVEEFGAALLRGMGWDGKERKGGGKEVKRRQNLLGLGAKELKDAEELGAWVQKTDAKRLRPGGSSHSHRGSDRDKKKMGDYARERDERSHRRDRDEGRDRERERDRERDRDRSYRRDRDYYRDHRR</sequence>
<evidence type="ECO:0000313" key="8">
    <source>
        <dbReference type="Proteomes" id="UP001152300"/>
    </source>
</evidence>
<comment type="caution">
    <text evidence="7">The sequence shown here is derived from an EMBL/GenBank/DDBJ whole genome shotgun (WGS) entry which is preliminary data.</text>
</comment>
<feature type="compositionally biased region" description="Basic and acidic residues" evidence="5">
    <location>
        <begin position="78"/>
        <end position="87"/>
    </location>
</feature>
<keyword evidence="8" id="KW-1185">Reference proteome</keyword>
<feature type="compositionally biased region" description="Basic and acidic residues" evidence="5">
    <location>
        <begin position="318"/>
        <end position="375"/>
    </location>
</feature>
<feature type="compositionally biased region" description="Polar residues" evidence="5">
    <location>
        <begin position="18"/>
        <end position="34"/>
    </location>
</feature>
<organism evidence="7 8">
    <name type="scientific">Sclerotinia nivalis</name>
    <dbReference type="NCBI Taxonomy" id="352851"/>
    <lineage>
        <taxon>Eukaryota</taxon>
        <taxon>Fungi</taxon>
        <taxon>Dikarya</taxon>
        <taxon>Ascomycota</taxon>
        <taxon>Pezizomycotina</taxon>
        <taxon>Leotiomycetes</taxon>
        <taxon>Helotiales</taxon>
        <taxon>Sclerotiniaceae</taxon>
        <taxon>Sclerotinia</taxon>
    </lineage>
</organism>
<feature type="region of interest" description="Disordered" evidence="5">
    <location>
        <begin position="299"/>
        <end position="375"/>
    </location>
</feature>
<dbReference type="GO" id="GO:0000398">
    <property type="term" value="P:mRNA splicing, via spliceosome"/>
    <property type="evidence" value="ECO:0007669"/>
    <property type="project" value="UniProtKB-UniRule"/>
</dbReference>
<feature type="region of interest" description="Disordered" evidence="5">
    <location>
        <begin position="263"/>
        <end position="287"/>
    </location>
</feature>
<evidence type="ECO:0000256" key="4">
    <source>
        <dbReference type="RuleBase" id="RU369096"/>
    </source>
</evidence>
<proteinExistence type="inferred from homology"/>
<evidence type="ECO:0000256" key="3">
    <source>
        <dbReference type="ARBA" id="ARBA00023242"/>
    </source>
</evidence>
<keyword evidence="3 4" id="KW-0539">Nucleus</keyword>
<dbReference type="OrthoDB" id="5577072at2759"/>
<dbReference type="EMBL" id="JAPEIS010000005">
    <property type="protein sequence ID" value="KAJ8066474.1"/>
    <property type="molecule type" value="Genomic_DNA"/>
</dbReference>
<gene>
    <name evidence="7" type="ORF">OCU04_005534</name>
</gene>
<name>A0A9X0AQ38_9HELO</name>
<feature type="compositionally biased region" description="Basic and acidic residues" evidence="5">
    <location>
        <begin position="265"/>
        <end position="275"/>
    </location>
</feature>
<protein>
    <recommendedName>
        <fullName evidence="4">Pre-mRNA-splicing factor</fullName>
    </recommendedName>
</protein>
<evidence type="ECO:0000256" key="2">
    <source>
        <dbReference type="ARBA" id="ARBA00008576"/>
    </source>
</evidence>
<accession>A0A9X0AQ38</accession>
<feature type="compositionally biased region" description="Basic and acidic residues" evidence="5">
    <location>
        <begin position="175"/>
        <end position="189"/>
    </location>
</feature>
<dbReference type="AlphaFoldDB" id="A0A9X0AQ38"/>
<reference evidence="7" key="1">
    <citation type="submission" date="2022-11" db="EMBL/GenBank/DDBJ databases">
        <title>Genome Resource of Sclerotinia nivalis Strain SnTB1, a Plant Pathogen Isolated from American Ginseng.</title>
        <authorList>
            <person name="Fan S."/>
        </authorList>
    </citation>
    <scope>NUCLEOTIDE SEQUENCE</scope>
    <source>
        <strain evidence="7">SnTB1</strain>
    </source>
</reference>
<comment type="similarity">
    <text evidence="2 4">Belongs to the SPP2 family.</text>
</comment>
<dbReference type="PANTHER" id="PTHR15818:SF2">
    <property type="entry name" value="G-PATCH DOMAIN AND KOW MOTIFS-CONTAINING PROTEIN"/>
    <property type="match status" value="1"/>
</dbReference>